<reference evidence="2" key="2">
    <citation type="journal article" date="2016" name="Front. Microbiol.">
        <title>The Regulatory Protein RosR Affects Rhizobium leguminosarum bv. trifolii Protein Profiles, Cell Surface Properties, and Symbiosis with Clover.</title>
        <authorList>
            <person name="Rachwal K."/>
            <person name="Boguszewska A."/>
            <person name="Kopcinska J."/>
            <person name="Karas M."/>
            <person name="Tchorzewski M."/>
            <person name="Janczarek M."/>
        </authorList>
    </citation>
    <scope>NUCLEOTIDE SEQUENCE</scope>
    <source>
        <strain evidence="2">Rt24.2</strain>
    </source>
</reference>
<evidence type="ECO:0000313" key="2">
    <source>
        <dbReference type="EMBL" id="AOO89295.1"/>
    </source>
</evidence>
<proteinExistence type="predicted"/>
<sequence>MTRTYEQLIPRAEREKLELALEMGQGYVLDLSDRTFNDFFYERLGIDPETEGRLFNGRGTSKAKRLRSFIERAPASLIAKLLRELWNYRSSIANRATTPADQVLEASYSITVGRFEGVSQDIDSSVIASFEPSETLDELVASIRRDLDAKKPHAALDRLHTYCMKRFASLVRKHGGGEWAGSVAYGENVQAYREDRACSQLRLALLHPLPPRLQSVELAKIGHDANENASSPTEGEQARHTDDRTEQTPSVWKSDVALAESGIAFEDVVVAIAHRRDNVPDIQGNCPNKSLREVQNR</sequence>
<dbReference type="EMBL" id="KX486931">
    <property type="protein sequence ID" value="AOO89295.1"/>
    <property type="molecule type" value="Genomic_DNA"/>
</dbReference>
<dbReference type="AlphaFoldDB" id="A0A1C9HRJ2"/>
<organism evidence="2">
    <name type="scientific">Rhizobium leguminosarum bv. trifolii</name>
    <dbReference type="NCBI Taxonomy" id="386"/>
    <lineage>
        <taxon>Bacteria</taxon>
        <taxon>Pseudomonadati</taxon>
        <taxon>Pseudomonadota</taxon>
        <taxon>Alphaproteobacteria</taxon>
        <taxon>Hyphomicrobiales</taxon>
        <taxon>Rhizobiaceae</taxon>
        <taxon>Rhizobium/Agrobacterium group</taxon>
        <taxon>Rhizobium</taxon>
    </lineage>
</organism>
<name>A0A1C9HRJ2_RHILT</name>
<feature type="region of interest" description="Disordered" evidence="1">
    <location>
        <begin position="224"/>
        <end position="250"/>
    </location>
</feature>
<feature type="compositionally biased region" description="Basic and acidic residues" evidence="1">
    <location>
        <begin position="236"/>
        <end position="246"/>
    </location>
</feature>
<evidence type="ECO:0000256" key="1">
    <source>
        <dbReference type="SAM" id="MobiDB-lite"/>
    </source>
</evidence>
<reference evidence="2" key="1">
    <citation type="journal article" date="2015" name="BMC Genomics">
        <title>Transcriptome profiling of a Rhizobium leguminosarum bv. trifolii rosR mutant reveals the role of the transcriptional regulator RosR in motility, synthesis of cell-surface components, and other cellular processes.</title>
        <authorList>
            <person name="Rachwal K."/>
            <person name="Matczynska E."/>
            <person name="Janczarek M."/>
        </authorList>
    </citation>
    <scope>NUCLEOTIDE SEQUENCE</scope>
    <source>
        <strain evidence="2">Rt24.2</strain>
    </source>
</reference>
<accession>A0A1C9HRJ2</accession>
<protein>
    <submittedName>
        <fullName evidence="2">Uncharacterized protein</fullName>
    </submittedName>
</protein>